<dbReference type="Proteomes" id="UP000266489">
    <property type="component" value="Unassembled WGS sequence"/>
</dbReference>
<dbReference type="Pfam" id="PF10593">
    <property type="entry name" value="Z1"/>
    <property type="match status" value="1"/>
</dbReference>
<evidence type="ECO:0000313" key="2">
    <source>
        <dbReference type="EMBL" id="RIE07220.1"/>
    </source>
</evidence>
<evidence type="ECO:0000259" key="1">
    <source>
        <dbReference type="Pfam" id="PF10593"/>
    </source>
</evidence>
<dbReference type="SUPFAM" id="SSF52540">
    <property type="entry name" value="P-loop containing nucleoside triphosphate hydrolases"/>
    <property type="match status" value="1"/>
</dbReference>
<dbReference type="AlphaFoldDB" id="A0A398CY98"/>
<proteinExistence type="predicted"/>
<sequence length="714" mass="79116">MGEAMPLWGVRVTWHERFHEAIGLDCCWRRRMEGASMSETTRGRCHTDSVLSMLKQENAKINEDVVLAKAQEVIDHCVNQPAGETPGQTPTSDVLIYGPIQSGKTSVITAAVGVALDTGFRCIIVLTSDINILYKQTYDRLSNALKTVAVKGKGEWSDIESLKECLANSSVVLVCSKNVSKLKSLLDALRRADARNLPSLIIDDEADQASLNTNARNVDEEVSAVNAAINDLRIFFESASFVQATATPQALFLQQAGGAYRPRSTVLTEPGSDYIGGSFFFDSDRDSLFGSGSPLREVDQKEVLDLAAKKGPKAGGSVPNGLRKALNSFFVAASVKLISRPMECYAFLCHVSAKTVDHRYLAKIITQYYSEMAEAVKSESRTPVQQGILSGLRSAYDDLQDSDQTFPSMEQVLAQIALTIRSTAVRIINAGSEDESKVDRPYCIFVGGNKLSRGVTIANLLVSYYGRNPKQPNADTVLQHARMYGYRGEDASLTRLYLPSELAKHFANISQMESSLRILLKKYPDSHVEGIPLEKWIRPTRPNVVPKDITTYIGGGTYNPILPLFFATPTDNMRQIDDLVSKYSSAIPYDHCSTSEVIRVVELSEQDPRVDAVLWNPKVLVAVLEELSLRYGPDAYIRVRIGRRVTERRRETQGILTGGEAGDVPDDRVALFIYKMEDAGKTAWWPQLRLPNHDIVLYFNPETIQEAPSEEQQE</sequence>
<protein>
    <recommendedName>
        <fullName evidence="1">Putative endonuclease Z1 domain-containing protein</fullName>
    </recommendedName>
</protein>
<reference evidence="4 5" key="1">
    <citation type="submission" date="2018-09" db="EMBL/GenBank/DDBJ databases">
        <title>Discovery and Ecogenomic Context for Candidatus Cryosericales, a Global Caldiserica Order Active in Thawing Permafrost.</title>
        <authorList>
            <person name="Martinez M.A."/>
            <person name="Woodcroft B.J."/>
            <person name="Ignacio Espinoza J.C."/>
            <person name="Zayed A."/>
            <person name="Singleton C.M."/>
            <person name="Boyd J."/>
            <person name="Li Y.-F."/>
            <person name="Purvine S."/>
            <person name="Maughan H."/>
            <person name="Hodgkins S.B."/>
            <person name="Anderson D."/>
            <person name="Sederholm M."/>
            <person name="Temperton B."/>
            <person name="Saleska S.R."/>
            <person name="Tyson G.W."/>
            <person name="Rich V.I."/>
        </authorList>
    </citation>
    <scope>NUCLEOTIDE SEQUENCE [LARGE SCALE GENOMIC DNA]</scope>
    <source>
        <strain evidence="3 5">SMC5</strain>
        <strain evidence="2 4">SMC6</strain>
    </source>
</reference>
<evidence type="ECO:0000313" key="4">
    <source>
        <dbReference type="Proteomes" id="UP000266260"/>
    </source>
</evidence>
<dbReference type="EMBL" id="QXIU01000200">
    <property type="protein sequence ID" value="RIE08439.1"/>
    <property type="molecule type" value="Genomic_DNA"/>
</dbReference>
<gene>
    <name evidence="3" type="ORF">SMC5_07980</name>
    <name evidence="2" type="ORF">SMC6_07150</name>
</gene>
<organism evidence="2 4">
    <name type="scientific">Candidatus Cryosericum odellii</name>
    <dbReference type="NCBI Taxonomy" id="2290917"/>
    <lineage>
        <taxon>Bacteria</taxon>
        <taxon>Pseudomonadati</taxon>
        <taxon>Caldisericota/Cryosericota group</taxon>
        <taxon>Candidatus Cryosericota</taxon>
        <taxon>Candidatus Cryosericia</taxon>
        <taxon>Candidatus Cryosericales</taxon>
        <taxon>Candidatus Cryosericaceae</taxon>
        <taxon>Candidatus Cryosericum</taxon>
    </lineage>
</organism>
<dbReference type="OrthoDB" id="436461at2"/>
<accession>A0A398CY98</accession>
<dbReference type="Gene3D" id="3.40.50.300">
    <property type="entry name" value="P-loop containing nucleotide triphosphate hydrolases"/>
    <property type="match status" value="1"/>
</dbReference>
<dbReference type="InterPro" id="IPR027417">
    <property type="entry name" value="P-loop_NTPase"/>
</dbReference>
<dbReference type="Proteomes" id="UP000266260">
    <property type="component" value="Unassembled WGS sequence"/>
</dbReference>
<feature type="domain" description="Putative endonuclease Z1" evidence="1">
    <location>
        <begin position="322"/>
        <end position="526"/>
    </location>
</feature>
<keyword evidence="4" id="KW-1185">Reference proteome</keyword>
<evidence type="ECO:0000313" key="5">
    <source>
        <dbReference type="Proteomes" id="UP000266489"/>
    </source>
</evidence>
<name>A0A398CY98_9BACT</name>
<comment type="caution">
    <text evidence="2">The sequence shown here is derived from an EMBL/GenBank/DDBJ whole genome shotgun (WGS) entry which is preliminary data.</text>
</comment>
<dbReference type="EMBL" id="QXIT01000123">
    <property type="protein sequence ID" value="RIE07220.1"/>
    <property type="molecule type" value="Genomic_DNA"/>
</dbReference>
<dbReference type="InterPro" id="IPR018310">
    <property type="entry name" value="Put_endonuclease_Z1-dom"/>
</dbReference>
<accession>A0A398D4S0</accession>
<evidence type="ECO:0000313" key="3">
    <source>
        <dbReference type="EMBL" id="RIE08439.1"/>
    </source>
</evidence>